<accession>A0A1S4B2H2</accession>
<dbReference type="AlphaFoldDB" id="A0A1S4B2H2"/>
<organism evidence="2">
    <name type="scientific">Nicotiana tabacum</name>
    <name type="common">Common tobacco</name>
    <dbReference type="NCBI Taxonomy" id="4097"/>
    <lineage>
        <taxon>Eukaryota</taxon>
        <taxon>Viridiplantae</taxon>
        <taxon>Streptophyta</taxon>
        <taxon>Embryophyta</taxon>
        <taxon>Tracheophyta</taxon>
        <taxon>Spermatophyta</taxon>
        <taxon>Magnoliopsida</taxon>
        <taxon>eudicotyledons</taxon>
        <taxon>Gunneridae</taxon>
        <taxon>Pentapetalae</taxon>
        <taxon>asterids</taxon>
        <taxon>lamiids</taxon>
        <taxon>Solanales</taxon>
        <taxon>Solanaceae</taxon>
        <taxon>Nicotianoideae</taxon>
        <taxon>Nicotianeae</taxon>
        <taxon>Nicotiana</taxon>
    </lineage>
</organism>
<dbReference type="KEGG" id="nta:107803858"/>
<dbReference type="PaxDb" id="4097-A0A1S4B2H2"/>
<sequence>MNQAQSILTSLDKQSEKIKSEHRVRLNASIDVIRYLLKEGMPFRGHDETVTSTRRGHFLDLLKWYADRKEDVKNVVLEKAPKNNTMTSPDIQKDIVNSCAEETAKAIIEDLNGDFFGILVDESKDVTHKEQMALVLRYVNKDGELIERFLGLVHVKDTTAHALQKAINSLLLQHSLSSSLIRGQGYDGASNMQGEINGLKALILKDNPSAYCVHCFAHQLQLTLVAVAKKHHDINNFFDILANVLNVVGGSYKRREMLRDDQAEKLDELLVLGEVHTGSGLNQELGLQRPGDTCWGSHFKTLRNFISLFSSIVHVLGVLANEGSNYQEKELAKSLVEDIRSYEFVYILHLMLKIMAITYDLNMALQRKDQDIVNAMKLVHFTKRQLQTMRESKWNSLLEDVSSFCDKNGIMIPKMDEKYGIGKSKLKSSTVTYSHHLHVEDFCAAIDLQLSELNNRFSEVNTDLLLGMASLSPVILLQIMIKIRL</sequence>
<dbReference type="PANTHER" id="PTHR11697:SF230">
    <property type="entry name" value="ZINC FINGER, MYM DOMAIN CONTAINING 1"/>
    <property type="match status" value="1"/>
</dbReference>
<dbReference type="InterPro" id="IPR055298">
    <property type="entry name" value="AtLOH3-like"/>
</dbReference>
<dbReference type="Pfam" id="PF14291">
    <property type="entry name" value="DUF4371"/>
    <property type="match status" value="1"/>
</dbReference>
<proteinExistence type="predicted"/>
<reference evidence="2" key="1">
    <citation type="submission" date="2025-08" db="UniProtKB">
        <authorList>
            <consortium name="RefSeq"/>
        </authorList>
    </citation>
    <scope>IDENTIFICATION</scope>
</reference>
<dbReference type="InterPro" id="IPR012337">
    <property type="entry name" value="RNaseH-like_sf"/>
</dbReference>
<dbReference type="PANTHER" id="PTHR11697">
    <property type="entry name" value="GENERAL TRANSCRIPTION FACTOR 2-RELATED ZINC FINGER PROTEIN"/>
    <property type="match status" value="1"/>
</dbReference>
<evidence type="ECO:0000313" key="2">
    <source>
        <dbReference type="RefSeq" id="XP_016483140.1"/>
    </source>
</evidence>
<dbReference type="STRING" id="4097.A0A1S4B2H2"/>
<dbReference type="RefSeq" id="XP_016483140.1">
    <property type="nucleotide sequence ID" value="XM_016627654.1"/>
</dbReference>
<dbReference type="InterPro" id="IPR025398">
    <property type="entry name" value="DUF4371"/>
</dbReference>
<dbReference type="OMA" id="CEKHETQ"/>
<dbReference type="OrthoDB" id="1729623at2759"/>
<dbReference type="SUPFAM" id="SSF53098">
    <property type="entry name" value="Ribonuclease H-like"/>
    <property type="match status" value="1"/>
</dbReference>
<gene>
    <name evidence="2" type="primary">LOC107803858</name>
</gene>
<feature type="domain" description="DUF4371" evidence="1">
    <location>
        <begin position="1"/>
        <end position="198"/>
    </location>
</feature>
<evidence type="ECO:0000259" key="1">
    <source>
        <dbReference type="Pfam" id="PF14291"/>
    </source>
</evidence>
<name>A0A1S4B2H2_TOBAC</name>
<protein>
    <submittedName>
        <fullName evidence="2">Zinc finger MYM-type protein 1-like</fullName>
    </submittedName>
</protein>